<evidence type="ECO:0000313" key="3">
    <source>
        <dbReference type="Proteomes" id="UP001488838"/>
    </source>
</evidence>
<organism evidence="2 3">
    <name type="scientific">Myodes glareolus</name>
    <name type="common">Bank vole</name>
    <name type="synonym">Clethrionomys glareolus</name>
    <dbReference type="NCBI Taxonomy" id="447135"/>
    <lineage>
        <taxon>Eukaryota</taxon>
        <taxon>Metazoa</taxon>
        <taxon>Chordata</taxon>
        <taxon>Craniata</taxon>
        <taxon>Vertebrata</taxon>
        <taxon>Euteleostomi</taxon>
        <taxon>Mammalia</taxon>
        <taxon>Eutheria</taxon>
        <taxon>Euarchontoglires</taxon>
        <taxon>Glires</taxon>
        <taxon>Rodentia</taxon>
        <taxon>Myomorpha</taxon>
        <taxon>Muroidea</taxon>
        <taxon>Cricetidae</taxon>
        <taxon>Arvicolinae</taxon>
        <taxon>Myodes</taxon>
    </lineage>
</organism>
<protein>
    <submittedName>
        <fullName evidence="2">Uncharacterized protein</fullName>
    </submittedName>
</protein>
<comment type="caution">
    <text evidence="2">The sequence shown here is derived from an EMBL/GenBank/DDBJ whole genome shotgun (WGS) entry which is preliminary data.</text>
</comment>
<feature type="compositionally biased region" description="Basic and acidic residues" evidence="1">
    <location>
        <begin position="29"/>
        <end position="55"/>
    </location>
</feature>
<dbReference type="AlphaFoldDB" id="A0AAW0JPQ6"/>
<evidence type="ECO:0000313" key="2">
    <source>
        <dbReference type="EMBL" id="KAK7828733.1"/>
    </source>
</evidence>
<dbReference type="InterPro" id="IPR036890">
    <property type="entry name" value="HATPase_C_sf"/>
</dbReference>
<dbReference type="EMBL" id="JBBHLL010000024">
    <property type="protein sequence ID" value="KAK7828733.1"/>
    <property type="molecule type" value="Genomic_DNA"/>
</dbReference>
<sequence>IICKTGRRRNDNEAAPESSSVGYFPWEAKVAKPRREEDGDKSLETGQKKEAKSWGKDAMTRVKNPLITCYFSGPAQMERERRGEERREMDVPHIFVYRSFKGKTDQMFTSFEKGAPTLPGTHLVDSRVLLQLWQLRTQRQGKRNSGGCRRPVLAGDIGGAGEWRGICKVTILSSLLLGQLAQTPGRLLGNTALPRLSKVSQQLRGIGNAAVPDRDGGERPLVDVGELRQHHSGSGENAEYSECGADALAVIVACIGLLNQRALYEGEDSTCLETDSDEGAGSLLQTGKSCFVCDLSRQAAVGTSGYVQMKCYHDERVALASAAILSPCKCLGQSSSGNVKEIHMFHSGREHGCICETSSSQTETGMFQDTPVEKNAADIIMANGGLLRAGCHPQGPEETVDQDVELVHVLRLSFHHAQLQGLLTFVPEKNNKVIVTSKHNKDTQHILGLDSNQFSVTAGPRGHTQGQGTTIVFVSKEVASDYFELDKTKNLLQSSSTFPCTWWNSKTETINEPKAEVEVAKEENKELDVEAAVEEEEGKKAKMLRKLKNLYGMGLGNY</sequence>
<keyword evidence="3" id="KW-1185">Reference proteome</keyword>
<gene>
    <name evidence="2" type="ORF">U0070_006518</name>
</gene>
<dbReference type="Proteomes" id="UP001488838">
    <property type="component" value="Unassembled WGS sequence"/>
</dbReference>
<feature type="region of interest" description="Disordered" evidence="1">
    <location>
        <begin position="1"/>
        <end position="55"/>
    </location>
</feature>
<name>A0AAW0JPQ6_MYOGA</name>
<accession>A0AAW0JPQ6</accession>
<feature type="non-terminal residue" evidence="2">
    <location>
        <position position="1"/>
    </location>
</feature>
<dbReference type="Gene3D" id="3.30.565.10">
    <property type="entry name" value="Histidine kinase-like ATPase, C-terminal domain"/>
    <property type="match status" value="1"/>
</dbReference>
<reference evidence="2 3" key="1">
    <citation type="journal article" date="2023" name="bioRxiv">
        <title>Conserved and derived expression patterns and positive selection on dental genes reveal complex evolutionary context of ever-growing rodent molars.</title>
        <authorList>
            <person name="Calamari Z.T."/>
            <person name="Song A."/>
            <person name="Cohen E."/>
            <person name="Akter M."/>
            <person name="Roy R.D."/>
            <person name="Hallikas O."/>
            <person name="Christensen M.M."/>
            <person name="Li P."/>
            <person name="Marangoni P."/>
            <person name="Jernvall J."/>
            <person name="Klein O.D."/>
        </authorList>
    </citation>
    <scope>NUCLEOTIDE SEQUENCE [LARGE SCALE GENOMIC DNA]</scope>
    <source>
        <strain evidence="2">V071</strain>
    </source>
</reference>
<evidence type="ECO:0000256" key="1">
    <source>
        <dbReference type="SAM" id="MobiDB-lite"/>
    </source>
</evidence>
<proteinExistence type="predicted"/>